<dbReference type="WBParaSite" id="HNAJ_0000995201-mRNA-1">
    <property type="protein sequence ID" value="HNAJ_0000995201-mRNA-1"/>
    <property type="gene ID" value="HNAJ_0000995201"/>
</dbReference>
<dbReference type="AlphaFoldDB" id="A0A0R3TQW8"/>
<accession>A0A0R3TQW8</accession>
<evidence type="ECO:0000313" key="3">
    <source>
        <dbReference type="Proteomes" id="UP000278807"/>
    </source>
</evidence>
<dbReference type="OrthoDB" id="6318857at2759"/>
<dbReference type="EMBL" id="UZAE01012814">
    <property type="protein sequence ID" value="VDO06806.1"/>
    <property type="molecule type" value="Genomic_DNA"/>
</dbReference>
<reference evidence="4" key="1">
    <citation type="submission" date="2017-02" db="UniProtKB">
        <authorList>
            <consortium name="WormBaseParasite"/>
        </authorList>
    </citation>
    <scope>IDENTIFICATION</scope>
</reference>
<organism evidence="4">
    <name type="scientific">Rodentolepis nana</name>
    <name type="common">Dwarf tapeworm</name>
    <name type="synonym">Hymenolepis nana</name>
    <dbReference type="NCBI Taxonomy" id="102285"/>
    <lineage>
        <taxon>Eukaryota</taxon>
        <taxon>Metazoa</taxon>
        <taxon>Spiralia</taxon>
        <taxon>Lophotrochozoa</taxon>
        <taxon>Platyhelminthes</taxon>
        <taxon>Cestoda</taxon>
        <taxon>Eucestoda</taxon>
        <taxon>Cyclophyllidea</taxon>
        <taxon>Hymenolepididae</taxon>
        <taxon>Rodentolepis</taxon>
    </lineage>
</organism>
<evidence type="ECO:0000256" key="1">
    <source>
        <dbReference type="SAM" id="MobiDB-lite"/>
    </source>
</evidence>
<keyword evidence="3" id="KW-1185">Reference proteome</keyword>
<feature type="compositionally biased region" description="Polar residues" evidence="1">
    <location>
        <begin position="255"/>
        <end position="265"/>
    </location>
</feature>
<evidence type="ECO:0000313" key="2">
    <source>
        <dbReference type="EMBL" id="VDO06806.1"/>
    </source>
</evidence>
<proteinExistence type="predicted"/>
<protein>
    <submittedName>
        <fullName evidence="2 4">Uncharacterized protein</fullName>
    </submittedName>
</protein>
<sequence length="358" mass="41421">MLPFPTGSLHAYLLLLRELKLFSAPFHESLSYLKHTNPHLYYRFLSCFQNTTSLSDLRMPLEKPFSVFVHLPRDIPNLAWSFPKRTPSHLYADGEKKDVESKGENIEKMKEGETRPMTIAMLFEPPPPPIKTDSLPTISVTLMRSRRICDLPWYDKEVMGSEAQYIPCNEEATSETICERRGGIRVEEKEEEEEEEEGSRRRDLRGTFEIKRLSDEKLEYGMEPEKTCLRESTLPHFTLNFSCESEEEEKEEELTTNSPHPSTVDTEGMSLRSVSNSLRICYWLKGLFGISCDLVSYFSSTSCRLHHITVKHTSSMVQGFAESSSAYFPVLQCNRRRLDSPILYFIDFSDYPTNTYLQ</sequence>
<evidence type="ECO:0000313" key="4">
    <source>
        <dbReference type="WBParaSite" id="HNAJ_0000995201-mRNA-1"/>
    </source>
</evidence>
<name>A0A0R3TQW8_RODNA</name>
<gene>
    <name evidence="2" type="ORF">HNAJ_LOCUS9947</name>
</gene>
<feature type="region of interest" description="Disordered" evidence="1">
    <location>
        <begin position="248"/>
        <end position="268"/>
    </location>
</feature>
<dbReference type="Proteomes" id="UP000278807">
    <property type="component" value="Unassembled WGS sequence"/>
</dbReference>
<reference evidence="2 3" key="2">
    <citation type="submission" date="2018-11" db="EMBL/GenBank/DDBJ databases">
        <authorList>
            <consortium name="Pathogen Informatics"/>
        </authorList>
    </citation>
    <scope>NUCLEOTIDE SEQUENCE [LARGE SCALE GENOMIC DNA]</scope>
</reference>